<dbReference type="PROSITE" id="PS50235">
    <property type="entry name" value="USP_3"/>
    <property type="match status" value="1"/>
</dbReference>
<keyword evidence="4" id="KW-0833">Ubl conjugation pathway</keyword>
<dbReference type="EMBL" id="AP028214">
    <property type="protein sequence ID" value="BEI89970.1"/>
    <property type="molecule type" value="Genomic_DNA"/>
</dbReference>
<organism evidence="10 11">
    <name type="scientific">Cutaneotrichosporon cavernicola</name>
    <dbReference type="NCBI Taxonomy" id="279322"/>
    <lineage>
        <taxon>Eukaryota</taxon>
        <taxon>Fungi</taxon>
        <taxon>Dikarya</taxon>
        <taxon>Basidiomycota</taxon>
        <taxon>Agaricomycotina</taxon>
        <taxon>Tremellomycetes</taxon>
        <taxon>Trichosporonales</taxon>
        <taxon>Trichosporonaceae</taxon>
        <taxon>Cutaneotrichosporon</taxon>
    </lineage>
</organism>
<feature type="region of interest" description="Disordered" evidence="8">
    <location>
        <begin position="1"/>
        <end position="183"/>
    </location>
</feature>
<dbReference type="PROSITE" id="PS00973">
    <property type="entry name" value="USP_2"/>
    <property type="match status" value="1"/>
</dbReference>
<feature type="compositionally biased region" description="Basic and acidic residues" evidence="8">
    <location>
        <begin position="1521"/>
        <end position="1556"/>
    </location>
</feature>
<protein>
    <recommendedName>
        <fullName evidence="2">ubiquitinyl hydrolase 1</fullName>
        <ecNumber evidence="2">3.4.19.12</ecNumber>
    </recommendedName>
</protein>
<feature type="region of interest" description="Disordered" evidence="8">
    <location>
        <begin position="972"/>
        <end position="1128"/>
    </location>
</feature>
<dbReference type="GO" id="GO:0061136">
    <property type="term" value="P:regulation of proteasomal protein catabolic process"/>
    <property type="evidence" value="ECO:0007669"/>
    <property type="project" value="TreeGrafter"/>
</dbReference>
<dbReference type="GO" id="GO:0043161">
    <property type="term" value="P:proteasome-mediated ubiquitin-dependent protein catabolic process"/>
    <property type="evidence" value="ECO:0007669"/>
    <property type="project" value="InterPro"/>
</dbReference>
<keyword evidence="3" id="KW-0645">Protease</keyword>
<dbReference type="Proteomes" id="UP001233271">
    <property type="component" value="Chromosome 3"/>
</dbReference>
<dbReference type="InterPro" id="IPR044635">
    <property type="entry name" value="UBP14-like"/>
</dbReference>
<dbReference type="RefSeq" id="XP_060455236.1">
    <property type="nucleotide sequence ID" value="XM_060598442.1"/>
</dbReference>
<keyword evidence="7" id="KW-0175">Coiled coil</keyword>
<feature type="compositionally biased region" description="Pro residues" evidence="8">
    <location>
        <begin position="139"/>
        <end position="149"/>
    </location>
</feature>
<feature type="compositionally biased region" description="Basic and acidic residues" evidence="8">
    <location>
        <begin position="1040"/>
        <end position="1057"/>
    </location>
</feature>
<dbReference type="InterPro" id="IPR025305">
    <property type="entry name" value="UCH_repeat_domain"/>
</dbReference>
<evidence type="ECO:0000256" key="6">
    <source>
        <dbReference type="ARBA" id="ARBA00022807"/>
    </source>
</evidence>
<comment type="catalytic activity">
    <reaction evidence="1">
        <text>Thiol-dependent hydrolysis of ester, thioester, amide, peptide and isopeptide bonds formed by the C-terminal Gly of ubiquitin (a 76-residue protein attached to proteins as an intracellular targeting signal).</text>
        <dbReference type="EC" id="3.4.19.12"/>
    </reaction>
</comment>
<dbReference type="Pfam" id="PF00443">
    <property type="entry name" value="UCH"/>
    <property type="match status" value="2"/>
</dbReference>
<dbReference type="KEGG" id="ccac:CcaHIS019_0300400"/>
<reference evidence="10" key="1">
    <citation type="journal article" date="2023" name="BMC Genomics">
        <title>Chromosome-level genome assemblies of Cutaneotrichosporon spp. (Trichosporonales, Basidiomycota) reveal imbalanced evolution between nucleotide sequences and chromosome synteny.</title>
        <authorList>
            <person name="Kobayashi Y."/>
            <person name="Kayamori A."/>
            <person name="Aoki K."/>
            <person name="Shiwa Y."/>
            <person name="Matsutani M."/>
            <person name="Fujita N."/>
            <person name="Sugita T."/>
            <person name="Iwasaki W."/>
            <person name="Tanaka N."/>
            <person name="Takashima M."/>
        </authorList>
    </citation>
    <scope>NUCLEOTIDE SEQUENCE</scope>
    <source>
        <strain evidence="10">HIS019</strain>
    </source>
</reference>
<feature type="domain" description="USP" evidence="9">
    <location>
        <begin position="869"/>
        <end position="1498"/>
    </location>
</feature>
<feature type="compositionally biased region" description="Low complexity" evidence="8">
    <location>
        <begin position="87"/>
        <end position="103"/>
    </location>
</feature>
<accession>A0AA48IAB0</accession>
<dbReference type="SUPFAM" id="SSF54001">
    <property type="entry name" value="Cysteine proteinases"/>
    <property type="match status" value="1"/>
</dbReference>
<evidence type="ECO:0000256" key="8">
    <source>
        <dbReference type="SAM" id="MobiDB-lite"/>
    </source>
</evidence>
<evidence type="ECO:0000256" key="1">
    <source>
        <dbReference type="ARBA" id="ARBA00000707"/>
    </source>
</evidence>
<dbReference type="GeneID" id="85493841"/>
<dbReference type="PANTHER" id="PTHR43982">
    <property type="entry name" value="UBIQUITIN CARBOXYL-TERMINAL HYDROLASE"/>
    <property type="match status" value="1"/>
</dbReference>
<dbReference type="InterPro" id="IPR038765">
    <property type="entry name" value="Papain-like_cys_pep_sf"/>
</dbReference>
<evidence type="ECO:0000256" key="3">
    <source>
        <dbReference type="ARBA" id="ARBA00022670"/>
    </source>
</evidence>
<dbReference type="PROSITE" id="PS00972">
    <property type="entry name" value="USP_1"/>
    <property type="match status" value="1"/>
</dbReference>
<sequence>MIDCYQAKVTREPEPIRALPGAAVEPEMTSPTSNPGDADDSRRSSVVSTSLGGRDRPRAPLGPRTHHRPGSMRTHYSVTPAPPATTSPPAAVAEPEAVPASSSGNPSEMTDEPMALSPTPITSPKASVVLGPVPEAIKSPPPALPPRRLPPLRSYQPLAPETATATASSPTSSAKPLLSPKTTSRTNVEVISAAQSEYSEAESLPGYNLDRYRSPEAVVEHIEDNDRSLPPGIVDATWDDKWDHNGSDKWEPKTGHPERPQIGPGRLPLRFLQDIHQHPLMRPEIINLPRLTKSPSASPRTSISSLDCVGPSIPGITIEDVWETLPGGSAQRGEWYFCAECFGWFHIIVGSGEAPEYRGYDSRIPRSRMHESDEDELQAWGTENSRLRDIHASRSTAPHSMSHFHKFERLLDLHGDVRIDRVSVDGLVETFTHFDPVYGVVPSQLVDLNVGRENRSDLHMSCSSDCWVVVQGPVGGQFPKAAAHEWTQEKRDNPGPGGDGIASAIEGWQLVLRLLQNPLFQDKRGWVKMSNPKFLETIGPSLRSSVMLHRIGFSCINENDGYQVGPFSVGELVTAEHVDRMFKYMLRTWVELTLYLQAFERSHGKPVNTNYISSSTVSEVLGPTLKLKNIPRAQMPWGKESYPALETLGVSAEDTMDTIDIAYDFQMSENSARSPVYFTALEQLSTVDRPDIDTLRIKVAMERSMDRFSLDDLEKAYARIGLDHAHLEDIMVDRKELPPDYIYDRHRETIQNATDSEQRTQISNALIMIGKDRGDWVMQDLGRAGGTHLSLEQAYREFNVTPDQPIDNEMLILQYESWIADRPSRMEHYRLALSLIANAPGQERPAIQAFLEGKDISEFQGPVRRDIPAGLRNIGNTCYLNSVLQFLYAVKPIRDAVLAFEQTPSEAPLEDEDTKATEKRIKIQSSCRFVEMLGELFKQMYETEQAAVTPAEELARLAILPIDLIDQRRDAVPSPKTRLTIDTLPTIPQLASPSASGVATTDTTPTTPISALSPTISSGGLSPRSRPSPPLRRGSVLGKRASEDRESTFGGSEERLRSSVHRSTNLIEMDSPTRGSPSARDVSRDEDVEMTSQESPTREGSDLSPADAGLSGLELTSPSNVMDGPATPKTETRISALLTPDATPPRQIGPQLPDEGMSMADALGSGPPPLPPRRRSLALVAAEKFGLQQDAAEILINVLSQLEYAFDNGEGGNLIQRLFSAKFRQQMLMDSGNGFTESHQPVESQFSHPIIGVEEDDKDLYDGLAELYLGGDEVDYEGKKGYKMDLLDELPPVLYILMRRSQYDFARNRQIKTNTYLKFGETLAMDRFLAGADSARREASITLTRKMMRMRARRHELRHHKPLSMPETFRFVRDALGDKLGTLLGDDAPAPEFLQGLGMQAEGAEEEIAQLSRDLVQCKETLEGMWAEARDVEYELVSVFVHGGTGTGGHYWTYQTAPGDDKYYYYSDDTVKDVPATDVFLDKSNQGVSPALLVYVRKAQGLVDTLHRRVAEEAAAEADAEDAREWSEPGKKGGEEVKESEQAKTGDKAMTREERASSSSPRVKFAVPAVTGPIWGAGEWLHG</sequence>
<evidence type="ECO:0000259" key="9">
    <source>
        <dbReference type="PROSITE" id="PS50235"/>
    </source>
</evidence>
<dbReference type="InterPro" id="IPR018200">
    <property type="entry name" value="USP_CS"/>
</dbReference>
<proteinExistence type="predicted"/>
<dbReference type="GO" id="GO:0004843">
    <property type="term" value="F:cysteine-type deubiquitinase activity"/>
    <property type="evidence" value="ECO:0007669"/>
    <property type="project" value="UniProtKB-EC"/>
</dbReference>
<dbReference type="EC" id="3.4.19.12" evidence="2"/>
<feature type="compositionally biased region" description="Polar residues" evidence="8">
    <location>
        <begin position="989"/>
        <end position="999"/>
    </location>
</feature>
<dbReference type="InterPro" id="IPR028889">
    <property type="entry name" value="USP"/>
</dbReference>
<name>A0AA48IAB0_9TREE</name>
<feature type="compositionally biased region" description="Basic and acidic residues" evidence="8">
    <location>
        <begin position="238"/>
        <end position="259"/>
    </location>
</feature>
<evidence type="ECO:0000313" key="10">
    <source>
        <dbReference type="EMBL" id="BEI89970.1"/>
    </source>
</evidence>
<dbReference type="GO" id="GO:0016579">
    <property type="term" value="P:protein deubiquitination"/>
    <property type="evidence" value="ECO:0007669"/>
    <property type="project" value="InterPro"/>
</dbReference>
<evidence type="ECO:0000256" key="7">
    <source>
        <dbReference type="SAM" id="Coils"/>
    </source>
</evidence>
<evidence type="ECO:0000256" key="2">
    <source>
        <dbReference type="ARBA" id="ARBA00012759"/>
    </source>
</evidence>
<keyword evidence="11" id="KW-1185">Reference proteome</keyword>
<dbReference type="Pfam" id="PF13446">
    <property type="entry name" value="RPT"/>
    <property type="match status" value="1"/>
</dbReference>
<feature type="compositionally biased region" description="Low complexity" evidence="8">
    <location>
        <begin position="151"/>
        <end position="180"/>
    </location>
</feature>
<dbReference type="PANTHER" id="PTHR43982:SF6">
    <property type="entry name" value="UBIQUITIN CARBOXYL-TERMINAL HYDROLASE 2-RELATED"/>
    <property type="match status" value="1"/>
</dbReference>
<evidence type="ECO:0000313" key="11">
    <source>
        <dbReference type="Proteomes" id="UP001233271"/>
    </source>
</evidence>
<dbReference type="Gene3D" id="3.90.70.10">
    <property type="entry name" value="Cysteine proteinases"/>
    <property type="match status" value="2"/>
</dbReference>
<keyword evidence="5" id="KW-0378">Hydrolase</keyword>
<evidence type="ECO:0000256" key="4">
    <source>
        <dbReference type="ARBA" id="ARBA00022786"/>
    </source>
</evidence>
<feature type="coiled-coil region" evidence="7">
    <location>
        <begin position="1394"/>
        <end position="1421"/>
    </location>
</feature>
<feature type="region of interest" description="Disordered" evidence="8">
    <location>
        <begin position="1514"/>
        <end position="1564"/>
    </location>
</feature>
<gene>
    <name evidence="10" type="primary">UBP2</name>
    <name evidence="10" type="ORF">CcaverHIS019_0300400</name>
</gene>
<keyword evidence="6" id="KW-0788">Thiol protease</keyword>
<dbReference type="InterPro" id="IPR001394">
    <property type="entry name" value="Peptidase_C19_UCH"/>
</dbReference>
<feature type="compositionally biased region" description="Low complexity" evidence="8">
    <location>
        <begin position="1017"/>
        <end position="1035"/>
    </location>
</feature>
<dbReference type="GO" id="GO:0070628">
    <property type="term" value="F:proteasome binding"/>
    <property type="evidence" value="ECO:0007669"/>
    <property type="project" value="TreeGrafter"/>
</dbReference>
<evidence type="ECO:0000256" key="5">
    <source>
        <dbReference type="ARBA" id="ARBA00022801"/>
    </source>
</evidence>
<feature type="region of interest" description="Disordered" evidence="8">
    <location>
        <begin position="226"/>
        <end position="265"/>
    </location>
</feature>